<evidence type="ECO:0000313" key="2">
    <source>
        <dbReference type="Proteomes" id="UP000187651"/>
    </source>
</evidence>
<keyword evidence="2" id="KW-1185">Reference proteome</keyword>
<name>A0A1G9TTT4_9FIRM</name>
<proteinExistence type="predicted"/>
<protein>
    <submittedName>
        <fullName evidence="1">Uncharacterized protein</fullName>
    </submittedName>
</protein>
<dbReference type="Proteomes" id="UP000187651">
    <property type="component" value="Unassembled WGS sequence"/>
</dbReference>
<dbReference type="EMBL" id="FNHZ01000001">
    <property type="protein sequence ID" value="SDM51139.1"/>
    <property type="molecule type" value="Genomic_DNA"/>
</dbReference>
<accession>A0A1G9TTT4</accession>
<evidence type="ECO:0000313" key="1">
    <source>
        <dbReference type="EMBL" id="SDM51139.1"/>
    </source>
</evidence>
<dbReference type="AlphaFoldDB" id="A0A1G9TTT4"/>
<dbReference type="RefSeq" id="WP_034245087.1">
    <property type="nucleotide sequence ID" value="NZ_FNHZ01000001.1"/>
</dbReference>
<reference evidence="2" key="1">
    <citation type="submission" date="2016-10" db="EMBL/GenBank/DDBJ databases">
        <authorList>
            <person name="Varghese N."/>
            <person name="Submissions S."/>
        </authorList>
    </citation>
    <scope>NUCLEOTIDE SEQUENCE [LARGE SCALE GENOMIC DNA]</scope>
    <source>
        <strain evidence="2">M83</strain>
    </source>
</reference>
<organism evidence="1 2">
    <name type="scientific">Lachnospira pectinoschiza</name>
    <dbReference type="NCBI Taxonomy" id="28052"/>
    <lineage>
        <taxon>Bacteria</taxon>
        <taxon>Bacillati</taxon>
        <taxon>Bacillota</taxon>
        <taxon>Clostridia</taxon>
        <taxon>Lachnospirales</taxon>
        <taxon>Lachnospiraceae</taxon>
        <taxon>Lachnospira</taxon>
    </lineage>
</organism>
<sequence>MAFNPMNMLKIKDALSKFSGNHPKFVAFMSDTFSSGIPADSIIELTVTKPGQKAVTTNIRVTQSDLELLNELKELSR</sequence>
<dbReference type="OrthoDB" id="1766780at2"/>
<gene>
    <name evidence="1" type="ORF">SAMN05216544_0493</name>
</gene>